<dbReference type="STRING" id="39966.A0A369J9S4"/>
<dbReference type="AlphaFoldDB" id="A0A369J9S4"/>
<dbReference type="Proteomes" id="UP000076154">
    <property type="component" value="Unassembled WGS sequence"/>
</dbReference>
<dbReference type="Pfam" id="PF08429">
    <property type="entry name" value="PLU-1"/>
    <property type="match status" value="2"/>
</dbReference>
<organism evidence="3 4">
    <name type="scientific">Hypsizygus marmoreus</name>
    <name type="common">White beech mushroom</name>
    <name type="synonym">Agaricus marmoreus</name>
    <dbReference type="NCBI Taxonomy" id="39966"/>
    <lineage>
        <taxon>Eukaryota</taxon>
        <taxon>Fungi</taxon>
        <taxon>Dikarya</taxon>
        <taxon>Basidiomycota</taxon>
        <taxon>Agaricomycotina</taxon>
        <taxon>Agaricomycetes</taxon>
        <taxon>Agaricomycetidae</taxon>
        <taxon>Agaricales</taxon>
        <taxon>Tricholomatineae</taxon>
        <taxon>Lyophyllaceae</taxon>
        <taxon>Hypsizygus</taxon>
    </lineage>
</organism>
<feature type="domain" description="Lysine-specific demethylase-like" evidence="2">
    <location>
        <begin position="76"/>
        <end position="119"/>
    </location>
</feature>
<comment type="caution">
    <text evidence="3">The sequence shown here is derived from an EMBL/GenBank/DDBJ whole genome shotgun (WGS) entry which is preliminary data.</text>
</comment>
<dbReference type="InParanoid" id="A0A369J9S4"/>
<accession>A0A369J9S4</accession>
<evidence type="ECO:0000259" key="2">
    <source>
        <dbReference type="Pfam" id="PF08429"/>
    </source>
</evidence>
<gene>
    <name evidence="3" type="ORF">Hypma_014495</name>
</gene>
<keyword evidence="4" id="KW-1185">Reference proteome</keyword>
<evidence type="ECO:0000313" key="3">
    <source>
        <dbReference type="EMBL" id="RDB18801.1"/>
    </source>
</evidence>
<dbReference type="InterPro" id="IPR013637">
    <property type="entry name" value="Lys_sp_deMease-like_dom"/>
</dbReference>
<evidence type="ECO:0000313" key="4">
    <source>
        <dbReference type="Proteomes" id="UP000076154"/>
    </source>
</evidence>
<sequence>MKIVRKINISARSARPFGYLSFVMCQCTSNVACVDHAGLLFTTRGAHQITLRKRFSDEELLETQAKVAERAAVPSTWRNKLNKLLLDNSRPALRSLRALLAEGHRINYHLPELTSLRNVLVGLAEDPPIALDDPGDRPDRGLDDLYALLREVENLGFDCPEIGVLRSLAQQAEDTKKKASALLSSSPSESEQDSFLQECKTLLLDASSINVLLEELSSRWRRSWIANN</sequence>
<dbReference type="Pfam" id="PF02928">
    <property type="entry name" value="zf-C5HC2"/>
    <property type="match status" value="1"/>
</dbReference>
<dbReference type="OrthoDB" id="1678912at2759"/>
<evidence type="ECO:0000259" key="1">
    <source>
        <dbReference type="Pfam" id="PF02928"/>
    </source>
</evidence>
<proteinExistence type="predicted"/>
<name>A0A369J9S4_HYPMA</name>
<protein>
    <submittedName>
        <fullName evidence="3">Uncharacterized protein</fullName>
    </submittedName>
</protein>
<feature type="domain" description="Zinc finger C5HC2-type" evidence="1">
    <location>
        <begin position="17"/>
        <end position="62"/>
    </location>
</feature>
<dbReference type="EMBL" id="LUEZ02000087">
    <property type="protein sequence ID" value="RDB18801.1"/>
    <property type="molecule type" value="Genomic_DNA"/>
</dbReference>
<dbReference type="InterPro" id="IPR004198">
    <property type="entry name" value="Znf_C5HC2"/>
</dbReference>
<feature type="domain" description="Lysine-specific demethylase-like" evidence="2">
    <location>
        <begin position="136"/>
        <end position="216"/>
    </location>
</feature>
<reference evidence="3" key="1">
    <citation type="submission" date="2018-04" db="EMBL/GenBank/DDBJ databases">
        <title>Whole genome sequencing of Hypsizygus marmoreus.</title>
        <authorList>
            <person name="Choi I.-G."/>
            <person name="Min B."/>
            <person name="Kim J.-G."/>
            <person name="Kim S."/>
            <person name="Oh Y.-L."/>
            <person name="Kong W.-S."/>
            <person name="Park H."/>
            <person name="Jeong J."/>
            <person name="Song E.-S."/>
        </authorList>
    </citation>
    <scope>NUCLEOTIDE SEQUENCE [LARGE SCALE GENOMIC DNA]</scope>
    <source>
        <strain evidence="3">51987-8</strain>
    </source>
</reference>